<organism evidence="1 2">
    <name type="scientific">Vairimorpha ceranae</name>
    <dbReference type="NCBI Taxonomy" id="40302"/>
    <lineage>
        <taxon>Eukaryota</taxon>
        <taxon>Fungi</taxon>
        <taxon>Fungi incertae sedis</taxon>
        <taxon>Microsporidia</taxon>
        <taxon>Nosematidae</taxon>
        <taxon>Vairimorpha</taxon>
    </lineage>
</organism>
<dbReference type="EMBL" id="JPQZ01000134">
    <property type="protein sequence ID" value="KKO74033.1"/>
    <property type="molecule type" value="Genomic_DNA"/>
</dbReference>
<comment type="caution">
    <text evidence="1">The sequence shown here is derived from an EMBL/GenBank/DDBJ whole genome shotgun (WGS) entry which is preliminary data.</text>
</comment>
<sequence>MIPLKRGMLKFDLFVIYFYRKFRMARKEKTLGYKIKSIIRIIYVFDTTRLLEDSYKIGWHDYVSILGGQNKLEEKLLLYAICIAFTQKEEIRHLKKTLFTGLGTFTKNKLIRQNLLYNLEGAWNY</sequence>
<name>A0A0F9WLS7_9MICR</name>
<dbReference type="AlphaFoldDB" id="A0A0F9WLS7"/>
<dbReference type="GeneID" id="36318890"/>
<evidence type="ECO:0000313" key="2">
    <source>
        <dbReference type="Proteomes" id="UP000034350"/>
    </source>
</evidence>
<dbReference type="VEuPathDB" id="MicrosporidiaDB:AAJ76_1340006645"/>
<dbReference type="RefSeq" id="XP_024329775.1">
    <property type="nucleotide sequence ID" value="XM_024473988.1"/>
</dbReference>
<dbReference type="VEuPathDB" id="MicrosporidiaDB:G9O61_00g022220"/>
<keyword evidence="2" id="KW-1185">Reference proteome</keyword>
<protein>
    <submittedName>
        <fullName evidence="1">Uncharacterized protein</fullName>
    </submittedName>
</protein>
<reference evidence="1 2" key="1">
    <citation type="journal article" date="2015" name="Environ. Microbiol.">
        <title>Genome analyses suggest the presence of polyploidy and recent human-driven expansions in eight global populations of the honeybee pathogen Nosema ceranae.</title>
        <authorList>
            <person name="Pelin A."/>
            <person name="Selman M."/>
            <person name="Aris-Brosou S."/>
            <person name="Farinelli L."/>
            <person name="Corradi N."/>
        </authorList>
    </citation>
    <scope>NUCLEOTIDE SEQUENCE [LARGE SCALE GENOMIC DNA]</scope>
    <source>
        <strain evidence="1 2">PA08 1199</strain>
    </source>
</reference>
<dbReference type="Proteomes" id="UP000034350">
    <property type="component" value="Unassembled WGS sequence"/>
</dbReference>
<proteinExistence type="predicted"/>
<evidence type="ECO:0000313" key="1">
    <source>
        <dbReference type="EMBL" id="KKO74033.1"/>
    </source>
</evidence>
<accession>A0A0F9WLS7</accession>
<gene>
    <name evidence="1" type="ORF">AAJ76_1340006645</name>
</gene>